<accession>A0A4U2Z2W7</accession>
<evidence type="ECO:0000256" key="2">
    <source>
        <dbReference type="SAM" id="SignalP"/>
    </source>
</evidence>
<dbReference type="OrthoDB" id="9760233at2"/>
<feature type="chain" id="PRO_5021019615" evidence="2">
    <location>
        <begin position="22"/>
        <end position="537"/>
    </location>
</feature>
<feature type="compositionally biased region" description="Acidic residues" evidence="1">
    <location>
        <begin position="54"/>
        <end position="64"/>
    </location>
</feature>
<feature type="signal peptide" evidence="2">
    <location>
        <begin position="1"/>
        <end position="21"/>
    </location>
</feature>
<gene>
    <name evidence="3" type="ORF">FCU45_10425</name>
</gene>
<protein>
    <submittedName>
        <fullName evidence="3">DUF3373 family protein</fullName>
    </submittedName>
</protein>
<proteinExistence type="predicted"/>
<dbReference type="InterPro" id="IPR021803">
    <property type="entry name" value="DUF3373"/>
</dbReference>
<comment type="caution">
    <text evidence="3">The sequence shown here is derived from an EMBL/GenBank/DDBJ whole genome shotgun (WGS) entry which is preliminary data.</text>
</comment>
<evidence type="ECO:0000313" key="4">
    <source>
        <dbReference type="Proteomes" id="UP000309561"/>
    </source>
</evidence>
<dbReference type="RefSeq" id="WP_137015024.1">
    <property type="nucleotide sequence ID" value="NZ_SZPX01000008.1"/>
</dbReference>
<reference evidence="3 4" key="1">
    <citation type="submission" date="2019-04" db="EMBL/GenBank/DDBJ databases">
        <title>Sulfurimonas crateris sp. nov. a facultative anaerobic sulfur-oxidizing chemolithautotrophic bacterium isolated from a terrestrial mud vulcano.</title>
        <authorList>
            <person name="Ratnikova N.M."/>
            <person name="Slobodkin A.I."/>
            <person name="Merkel A.Y."/>
            <person name="Novikov A."/>
            <person name="Bonch-Osmolovskaya E.A."/>
            <person name="Slobodkina G.B."/>
        </authorList>
    </citation>
    <scope>NUCLEOTIDE SEQUENCE [LARGE SCALE GENOMIC DNA]</scope>
    <source>
        <strain evidence="3 4">SN118</strain>
    </source>
</reference>
<dbReference type="EMBL" id="SZPX01000008">
    <property type="protein sequence ID" value="TKI68419.1"/>
    <property type="molecule type" value="Genomic_DNA"/>
</dbReference>
<name>A0A4U2Z2W7_9BACT</name>
<dbReference type="Pfam" id="PF11853">
    <property type="entry name" value="DUF3373"/>
    <property type="match status" value="1"/>
</dbReference>
<keyword evidence="2" id="KW-0732">Signal</keyword>
<sequence>MKKPLLLSLATAALICTNLSAESTMYERFEAMEREMNQLKQEIATLKAQKESIQDEEAEDESESEAVASDDAGEDADVVASADEGESDEDDEYIPTTEDRLFDIEESIAELNRNTSGSHLKFNVDYRFAIENMSYEMANGRKAENDAFMTNRLWIDMGYKATNNLSFIGQLAYNKAFGERSGASDPASASFEGFDWIANENAYDDKIRVRSAYFLWQDQEFFGLDIPWTFSIGRRPSTNGALINLRDDDHASSPIGHAINVEFDGLSSQFTLNKEWGTSVKLCLGRGMSNAAPKFTSTPYTDVDKIDGGNSNIDLAGLIFTPYEDRQYKISSMYYYASNLIDAVNPMDYTQGFDTVGGMHSGVVYASVKGIGDGWSDFLDYTTVFASFAVSQTDPKEGQSMLGSTESEVGTSFWIGTQFPSLISDYGKWGVEYNHGSKYWRSITYGEDTNIGSKVAARGDAYEVYFTEYLVEDILSLQLRYTYIDYKYSGSNGFFGGSADGSTGTGTPFKISDNMGEMGRMVVDNAQDIRLYIRYKY</sequence>
<evidence type="ECO:0000313" key="3">
    <source>
        <dbReference type="EMBL" id="TKI68419.1"/>
    </source>
</evidence>
<feature type="region of interest" description="Disordered" evidence="1">
    <location>
        <begin position="47"/>
        <end position="96"/>
    </location>
</feature>
<organism evidence="3 4">
    <name type="scientific">Sulfurimonas crateris</name>
    <dbReference type="NCBI Taxonomy" id="2574727"/>
    <lineage>
        <taxon>Bacteria</taxon>
        <taxon>Pseudomonadati</taxon>
        <taxon>Campylobacterota</taxon>
        <taxon>Epsilonproteobacteria</taxon>
        <taxon>Campylobacterales</taxon>
        <taxon>Sulfurimonadaceae</taxon>
        <taxon>Sulfurimonas</taxon>
    </lineage>
</organism>
<feature type="compositionally biased region" description="Acidic residues" evidence="1">
    <location>
        <begin position="71"/>
        <end position="93"/>
    </location>
</feature>
<dbReference type="Proteomes" id="UP000309561">
    <property type="component" value="Unassembled WGS sequence"/>
</dbReference>
<dbReference type="AlphaFoldDB" id="A0A4U2Z2W7"/>
<evidence type="ECO:0000256" key="1">
    <source>
        <dbReference type="SAM" id="MobiDB-lite"/>
    </source>
</evidence>
<keyword evidence="4" id="KW-1185">Reference proteome</keyword>